<organism evidence="1 2">
    <name type="scientific">Brevibacillus antibioticus</name>
    <dbReference type="NCBI Taxonomy" id="2570228"/>
    <lineage>
        <taxon>Bacteria</taxon>
        <taxon>Bacillati</taxon>
        <taxon>Bacillota</taxon>
        <taxon>Bacilli</taxon>
        <taxon>Bacillales</taxon>
        <taxon>Paenibacillaceae</taxon>
        <taxon>Brevibacillus</taxon>
    </lineage>
</organism>
<dbReference type="AlphaFoldDB" id="A0A4U2Y9I0"/>
<accession>A0A4U2Y9I0</accession>
<dbReference type="InterPro" id="IPR025678">
    <property type="entry name" value="Imm3"/>
</dbReference>
<dbReference type="OrthoDB" id="2468458at2"/>
<dbReference type="Pfam" id="PF14425">
    <property type="entry name" value="Imm3"/>
    <property type="match status" value="1"/>
</dbReference>
<sequence length="40" mass="4752">MKRNYKALFGAFYESYFDFKSEKMSDAEALVCSKELFWGN</sequence>
<name>A0A4U2Y9I0_9BACL</name>
<proteinExistence type="predicted"/>
<dbReference type="Proteomes" id="UP000307841">
    <property type="component" value="Unassembled WGS sequence"/>
</dbReference>
<evidence type="ECO:0000313" key="1">
    <source>
        <dbReference type="EMBL" id="TKI56904.1"/>
    </source>
</evidence>
<keyword evidence="2" id="KW-1185">Reference proteome</keyword>
<reference evidence="1 2" key="1">
    <citation type="submission" date="2019-04" db="EMBL/GenBank/DDBJ databases">
        <title>Whole genome sequencing of Brevibacillus sp. TGS2-1.</title>
        <authorList>
            <person name="Choi A."/>
        </authorList>
    </citation>
    <scope>NUCLEOTIDE SEQUENCE [LARGE SCALE GENOMIC DNA]</scope>
    <source>
        <strain evidence="1 2">TGS2-1</strain>
    </source>
</reference>
<protein>
    <submittedName>
        <fullName evidence="1">Uncharacterized protein</fullName>
    </submittedName>
</protein>
<dbReference type="EMBL" id="SZNK01000001">
    <property type="protein sequence ID" value="TKI56904.1"/>
    <property type="molecule type" value="Genomic_DNA"/>
</dbReference>
<comment type="caution">
    <text evidence="1">The sequence shown here is derived from an EMBL/GenBank/DDBJ whole genome shotgun (WGS) entry which is preliminary data.</text>
</comment>
<gene>
    <name evidence="1" type="ORF">E8L90_16275</name>
</gene>
<dbReference type="RefSeq" id="WP_137030316.1">
    <property type="nucleotide sequence ID" value="NZ_SZNK01000001.1"/>
</dbReference>
<evidence type="ECO:0000313" key="2">
    <source>
        <dbReference type="Proteomes" id="UP000307841"/>
    </source>
</evidence>